<comment type="caution">
    <text evidence="2">The sequence shown here is derived from an EMBL/GenBank/DDBJ whole genome shotgun (WGS) entry which is preliminary data.</text>
</comment>
<feature type="region of interest" description="Disordered" evidence="1">
    <location>
        <begin position="1"/>
        <end position="39"/>
    </location>
</feature>
<feature type="region of interest" description="Disordered" evidence="1">
    <location>
        <begin position="107"/>
        <end position="155"/>
    </location>
</feature>
<dbReference type="RefSeq" id="WP_184587678.1">
    <property type="nucleotide sequence ID" value="NZ_JACHLI010000005.1"/>
</dbReference>
<dbReference type="AlphaFoldDB" id="A0A7W7P119"/>
<sequence>MAAGNMENDGLSSSVPASAETSAEGQVNSPEAPSRNIGANSELSRKNCVQVASFVEQVAYAISSKCNKAKLSAELVHCQTAFVSSLKQQLRLCPEVLPAAFAIESEQSPVVDHDDSGVGTVLPQVTESRRGRCHPAGRPGRSHESRAARRAGSQG</sequence>
<dbReference type="Proteomes" id="UP000566995">
    <property type="component" value="Unassembled WGS sequence"/>
</dbReference>
<feature type="compositionally biased region" description="Polar residues" evidence="1">
    <location>
        <begin position="10"/>
        <end position="39"/>
    </location>
</feature>
<evidence type="ECO:0000256" key="1">
    <source>
        <dbReference type="SAM" id="MobiDB-lite"/>
    </source>
</evidence>
<evidence type="ECO:0000313" key="3">
    <source>
        <dbReference type="Proteomes" id="UP000566995"/>
    </source>
</evidence>
<name>A0A7W7P119_PSENT</name>
<accession>A0A7W7P119</accession>
<organism evidence="2 3">
    <name type="scientific">Pseudomonas nitroreducens</name>
    <dbReference type="NCBI Taxonomy" id="46680"/>
    <lineage>
        <taxon>Bacteria</taxon>
        <taxon>Pseudomonadati</taxon>
        <taxon>Pseudomonadota</taxon>
        <taxon>Gammaproteobacteria</taxon>
        <taxon>Pseudomonadales</taxon>
        <taxon>Pseudomonadaceae</taxon>
        <taxon>Pseudomonas</taxon>
    </lineage>
</organism>
<dbReference type="EMBL" id="JACHLI010000005">
    <property type="protein sequence ID" value="MBB4862867.1"/>
    <property type="molecule type" value="Genomic_DNA"/>
</dbReference>
<gene>
    <name evidence="2" type="ORF">HNP46_001712</name>
</gene>
<evidence type="ECO:0000313" key="2">
    <source>
        <dbReference type="EMBL" id="MBB4862867.1"/>
    </source>
</evidence>
<proteinExistence type="predicted"/>
<protein>
    <submittedName>
        <fullName evidence="2">Uncharacterized protein</fullName>
    </submittedName>
</protein>
<reference evidence="2 3" key="1">
    <citation type="submission" date="2020-08" db="EMBL/GenBank/DDBJ databases">
        <title>Functional genomics of gut bacteria from endangered species of beetles.</title>
        <authorList>
            <person name="Carlos-Shanley C."/>
        </authorList>
    </citation>
    <scope>NUCLEOTIDE SEQUENCE [LARGE SCALE GENOMIC DNA]</scope>
    <source>
        <strain evidence="2 3">S00179</strain>
    </source>
</reference>